<evidence type="ECO:0000313" key="2">
    <source>
        <dbReference type="EMBL" id="CAJ0586141.1"/>
    </source>
</evidence>
<organism evidence="2 3">
    <name type="scientific">Mesorhabditis spiculigera</name>
    <dbReference type="NCBI Taxonomy" id="96644"/>
    <lineage>
        <taxon>Eukaryota</taxon>
        <taxon>Metazoa</taxon>
        <taxon>Ecdysozoa</taxon>
        <taxon>Nematoda</taxon>
        <taxon>Chromadorea</taxon>
        <taxon>Rhabditida</taxon>
        <taxon>Rhabditina</taxon>
        <taxon>Rhabditomorpha</taxon>
        <taxon>Rhabditoidea</taxon>
        <taxon>Rhabditidae</taxon>
        <taxon>Mesorhabditinae</taxon>
        <taxon>Mesorhabditis</taxon>
    </lineage>
</organism>
<reference evidence="2" key="1">
    <citation type="submission" date="2023-06" db="EMBL/GenBank/DDBJ databases">
        <authorList>
            <person name="Delattre M."/>
        </authorList>
    </citation>
    <scope>NUCLEOTIDE SEQUENCE</scope>
    <source>
        <strain evidence="2">AF72</strain>
    </source>
</reference>
<dbReference type="PANTHER" id="PTHR34493">
    <property type="entry name" value="PROTEIN CBG13422-RELATED"/>
    <property type="match status" value="1"/>
</dbReference>
<keyword evidence="3" id="KW-1185">Reference proteome</keyword>
<accession>A0AA36DGX8</accession>
<gene>
    <name evidence="2" type="ORF">MSPICULIGERA_LOCUS24149</name>
</gene>
<dbReference type="InterPro" id="IPR056710">
    <property type="entry name" value="DUF7808"/>
</dbReference>
<evidence type="ECO:0000313" key="3">
    <source>
        <dbReference type="Proteomes" id="UP001177023"/>
    </source>
</evidence>
<sequence>MLYPYDCVKKRTGNGTDCTLALRKKKDGGFKEFQATVNQGCFEEGPRVYCPFFCPDTVDAYSVAKVPQYNHKCVNLVSYKSEKRDNEWYFWREGECLQQEMSFEYGCHFTYPIEKADVESFFRNRRRS</sequence>
<name>A0AA36DGX8_9BILA</name>
<dbReference type="Proteomes" id="UP001177023">
    <property type="component" value="Unassembled WGS sequence"/>
</dbReference>
<comment type="caution">
    <text evidence="2">The sequence shown here is derived from an EMBL/GenBank/DDBJ whole genome shotgun (WGS) entry which is preliminary data.</text>
</comment>
<feature type="domain" description="DUF7808" evidence="1">
    <location>
        <begin position="9"/>
        <end position="115"/>
    </location>
</feature>
<dbReference type="AlphaFoldDB" id="A0AA36DGX8"/>
<proteinExistence type="predicted"/>
<dbReference type="EMBL" id="CATQJA010002707">
    <property type="protein sequence ID" value="CAJ0586141.1"/>
    <property type="molecule type" value="Genomic_DNA"/>
</dbReference>
<protein>
    <recommendedName>
        <fullName evidence="1">DUF7808 domain-containing protein</fullName>
    </recommendedName>
</protein>
<evidence type="ECO:0000259" key="1">
    <source>
        <dbReference type="Pfam" id="PF25096"/>
    </source>
</evidence>
<dbReference type="Pfam" id="PF25096">
    <property type="entry name" value="DUF7808"/>
    <property type="match status" value="1"/>
</dbReference>
<feature type="non-terminal residue" evidence="2">
    <location>
        <position position="1"/>
    </location>
</feature>